<feature type="transmembrane region" description="Helical" evidence="8">
    <location>
        <begin position="62"/>
        <end position="89"/>
    </location>
</feature>
<evidence type="ECO:0000256" key="8">
    <source>
        <dbReference type="SAM" id="Phobius"/>
    </source>
</evidence>
<keyword evidence="10" id="KW-1185">Reference proteome</keyword>
<keyword evidence="7 8" id="KW-0472">Membrane</keyword>
<evidence type="ECO:0000256" key="7">
    <source>
        <dbReference type="ARBA" id="ARBA00023136"/>
    </source>
</evidence>
<feature type="transmembrane region" description="Helical" evidence="8">
    <location>
        <begin position="644"/>
        <end position="664"/>
    </location>
</feature>
<dbReference type="Proteomes" id="UP000199120">
    <property type="component" value="Unassembled WGS sequence"/>
</dbReference>
<dbReference type="NCBIfam" id="NF007866">
    <property type="entry name" value="PRK10577.1-2"/>
    <property type="match status" value="1"/>
</dbReference>
<evidence type="ECO:0000256" key="1">
    <source>
        <dbReference type="ARBA" id="ARBA00004651"/>
    </source>
</evidence>
<feature type="transmembrane region" description="Helical" evidence="8">
    <location>
        <begin position="490"/>
        <end position="510"/>
    </location>
</feature>
<feature type="transmembrane region" description="Helical" evidence="8">
    <location>
        <begin position="131"/>
        <end position="148"/>
    </location>
</feature>
<feature type="transmembrane region" description="Helical" evidence="8">
    <location>
        <begin position="201"/>
        <end position="224"/>
    </location>
</feature>
<dbReference type="EMBL" id="FOAJ01000001">
    <property type="protein sequence ID" value="SEK24059.1"/>
    <property type="molecule type" value="Genomic_DNA"/>
</dbReference>
<keyword evidence="5 8" id="KW-0812">Transmembrane</keyword>
<name>A0A1H7FDL3_9BURK</name>
<keyword evidence="3" id="KW-0813">Transport</keyword>
<accession>A0A1H7FDL3</accession>
<dbReference type="GO" id="GO:0005886">
    <property type="term" value="C:plasma membrane"/>
    <property type="evidence" value="ECO:0007669"/>
    <property type="project" value="UniProtKB-SubCell"/>
</dbReference>
<evidence type="ECO:0000313" key="9">
    <source>
        <dbReference type="EMBL" id="SEK24059.1"/>
    </source>
</evidence>
<dbReference type="OrthoDB" id="9811721at2"/>
<reference evidence="10" key="1">
    <citation type="submission" date="2016-10" db="EMBL/GenBank/DDBJ databases">
        <authorList>
            <person name="Varghese N."/>
            <person name="Submissions S."/>
        </authorList>
    </citation>
    <scope>NUCLEOTIDE SEQUENCE [LARGE SCALE GENOMIC DNA]</scope>
    <source>
        <strain evidence="10">LMG 26416</strain>
    </source>
</reference>
<evidence type="ECO:0000256" key="5">
    <source>
        <dbReference type="ARBA" id="ARBA00022692"/>
    </source>
</evidence>
<keyword evidence="6 8" id="KW-1133">Transmembrane helix</keyword>
<feature type="transmembrane region" description="Helical" evidence="8">
    <location>
        <begin position="435"/>
        <end position="453"/>
    </location>
</feature>
<proteinExistence type="inferred from homology"/>
<dbReference type="RefSeq" id="WP_090552540.1">
    <property type="nucleotide sequence ID" value="NZ_FNSR01000003.1"/>
</dbReference>
<feature type="transmembrane region" description="Helical" evidence="8">
    <location>
        <begin position="617"/>
        <end position="638"/>
    </location>
</feature>
<feature type="transmembrane region" description="Helical" evidence="8">
    <location>
        <begin position="245"/>
        <end position="272"/>
    </location>
</feature>
<dbReference type="STRING" id="416943.SAMN05445871_5979"/>
<feature type="transmembrane region" description="Helical" evidence="8">
    <location>
        <begin position="316"/>
        <end position="334"/>
    </location>
</feature>
<feature type="transmembrane region" description="Helical" evidence="8">
    <location>
        <begin position="101"/>
        <end position="119"/>
    </location>
</feature>
<dbReference type="Pfam" id="PF01032">
    <property type="entry name" value="FecCD"/>
    <property type="match status" value="2"/>
</dbReference>
<feature type="transmembrane region" description="Helical" evidence="8">
    <location>
        <begin position="578"/>
        <end position="605"/>
    </location>
</feature>
<feature type="transmembrane region" description="Helical" evidence="8">
    <location>
        <begin position="155"/>
        <end position="181"/>
    </location>
</feature>
<dbReference type="InterPro" id="IPR000522">
    <property type="entry name" value="ABC_transptr_permease_BtuC"/>
</dbReference>
<dbReference type="AlphaFoldDB" id="A0A1H7FDL3"/>
<feature type="transmembrane region" description="Helical" evidence="8">
    <location>
        <begin position="555"/>
        <end position="572"/>
    </location>
</feature>
<dbReference type="SUPFAM" id="SSF81345">
    <property type="entry name" value="ABC transporter involved in vitamin B12 uptake, BtuC"/>
    <property type="match status" value="2"/>
</dbReference>
<dbReference type="CDD" id="cd06550">
    <property type="entry name" value="TM_ABC_iron-siderophores_like"/>
    <property type="match status" value="2"/>
</dbReference>
<keyword evidence="4" id="KW-1003">Cell membrane</keyword>
<feature type="transmembrane region" description="Helical" evidence="8">
    <location>
        <begin position="459"/>
        <end position="478"/>
    </location>
</feature>
<feature type="transmembrane region" description="Helical" evidence="8">
    <location>
        <begin position="21"/>
        <end position="42"/>
    </location>
</feature>
<evidence type="ECO:0000256" key="3">
    <source>
        <dbReference type="ARBA" id="ARBA00022448"/>
    </source>
</evidence>
<comment type="subcellular location">
    <subcellularLocation>
        <location evidence="1">Cell membrane</location>
        <topology evidence="1">Multi-pass membrane protein</topology>
    </subcellularLocation>
</comment>
<dbReference type="PANTHER" id="PTHR30472">
    <property type="entry name" value="FERRIC ENTEROBACTIN TRANSPORT SYSTEM PERMEASE PROTEIN"/>
    <property type="match status" value="1"/>
</dbReference>
<sequence length="670" mass="68890">MAEPLSAPHSRGLRRSAHPAWLLLALAVPAAVLTALNLANVLPASRWLAALVSPNADRVPELVFHFSALPRIAVALLGGAALALSGTIFQQILRNPLAEPTTLGTSAGAALALTCATLWAPSLLAHGREPIAIAGAALATGLALALAWNKVFAPLTLILAGLVITLYASTLGATLTLFHGQSLSDLFIWASGSLNQDNWDVARFLAVRVAIAAALAALLTRPLGAMSLADDNARNLGLSPRRMRMLALVIAVGLGAVVVAAVGIVSFVGLLAPALARLTGARRLKDQLLWAPLTGATLLWLADQVAQAPVAFLPPVPTGAVTAVLGAPVLYLLLKRLHGDGASFHEDRPAGPHRHRPGPWLSVVTLVVLAAALWAALTVGRGSHGWFYAHGDALANLLPWRAPRALAALAAGVMLATAGVLVQRLTANPMASPEVLGVSSGAALGLVIAVLFAPGGGRAMQLVAAAAGAGAALAATLLPGRRAGFTPMRTLLAGVIIGTLCNALVTLATAGGSPYTRMILDWLAGSTYNVGPAETLVAVVAAVVLVALSLLCTRWLDLLPLGSTVAQAFGLSPGRTRLALLVLSAAMSAFSTLLVGPLTFVGLMAPHIATMLGYRRALGHMAGSALIGGLIMVCADWAGRNVLFPFQIPAGLIATLIGGPYFMWLMRRTR</sequence>
<dbReference type="Gene3D" id="1.10.3470.10">
    <property type="entry name" value="ABC transporter involved in vitamin B12 uptake, BtuC"/>
    <property type="match status" value="2"/>
</dbReference>
<organism evidence="9 10">
    <name type="scientific">Paraburkholderia caballeronis</name>
    <dbReference type="NCBI Taxonomy" id="416943"/>
    <lineage>
        <taxon>Bacteria</taxon>
        <taxon>Pseudomonadati</taxon>
        <taxon>Pseudomonadota</taxon>
        <taxon>Betaproteobacteria</taxon>
        <taxon>Burkholderiales</taxon>
        <taxon>Burkholderiaceae</taxon>
        <taxon>Paraburkholderia</taxon>
    </lineage>
</organism>
<protein>
    <submittedName>
        <fullName evidence="9">Iron complex transport system permease protein</fullName>
    </submittedName>
</protein>
<evidence type="ECO:0000313" key="10">
    <source>
        <dbReference type="Proteomes" id="UP000199120"/>
    </source>
</evidence>
<dbReference type="InterPro" id="IPR037294">
    <property type="entry name" value="ABC_BtuC-like"/>
</dbReference>
<gene>
    <name evidence="9" type="ORF">SAMN05192542_101284</name>
</gene>
<dbReference type="GO" id="GO:0022857">
    <property type="term" value="F:transmembrane transporter activity"/>
    <property type="evidence" value="ECO:0007669"/>
    <property type="project" value="InterPro"/>
</dbReference>
<evidence type="ECO:0000256" key="4">
    <source>
        <dbReference type="ARBA" id="ARBA00022475"/>
    </source>
</evidence>
<dbReference type="GO" id="GO:0033214">
    <property type="term" value="P:siderophore-iron import into cell"/>
    <property type="evidence" value="ECO:0007669"/>
    <property type="project" value="TreeGrafter"/>
</dbReference>
<feature type="transmembrane region" description="Helical" evidence="8">
    <location>
        <begin position="405"/>
        <end position="423"/>
    </location>
</feature>
<comment type="similarity">
    <text evidence="2">Belongs to the binding-protein-dependent transport system permease family. FecCD subfamily.</text>
</comment>
<dbReference type="PANTHER" id="PTHR30472:SF37">
    <property type="entry name" value="FE(3+) DICITRATE TRANSPORT SYSTEM PERMEASE PROTEIN FECD-RELATED"/>
    <property type="match status" value="1"/>
</dbReference>
<evidence type="ECO:0000256" key="2">
    <source>
        <dbReference type="ARBA" id="ARBA00007935"/>
    </source>
</evidence>
<feature type="transmembrane region" description="Helical" evidence="8">
    <location>
        <begin position="530"/>
        <end position="548"/>
    </location>
</feature>
<evidence type="ECO:0000256" key="6">
    <source>
        <dbReference type="ARBA" id="ARBA00022989"/>
    </source>
</evidence>
<feature type="transmembrane region" description="Helical" evidence="8">
    <location>
        <begin position="358"/>
        <end position="377"/>
    </location>
</feature>